<evidence type="ECO:0000313" key="7">
    <source>
        <dbReference type="EMBL" id="OGF99162.1"/>
    </source>
</evidence>
<dbReference type="SUPFAM" id="SSF57716">
    <property type="entry name" value="Glucocorticoid receptor-like (DNA-binding domain)"/>
    <property type="match status" value="1"/>
</dbReference>
<evidence type="ECO:0000256" key="2">
    <source>
        <dbReference type="ARBA" id="ARBA00022771"/>
    </source>
</evidence>
<dbReference type="PANTHER" id="PTHR33823:SF4">
    <property type="entry name" value="GENERAL STRESS PROTEIN 16O"/>
    <property type="match status" value="1"/>
</dbReference>
<name>A0A1F5YGH9_9BACT</name>
<feature type="zinc finger region" description="dksA C4-type" evidence="4">
    <location>
        <begin position="89"/>
        <end position="113"/>
    </location>
</feature>
<dbReference type="PROSITE" id="PS51128">
    <property type="entry name" value="ZF_DKSA_2"/>
    <property type="match status" value="1"/>
</dbReference>
<evidence type="ECO:0000256" key="5">
    <source>
        <dbReference type="SAM" id="MobiDB-lite"/>
    </source>
</evidence>
<accession>A0A1F5YGH9</accession>
<proteinExistence type="predicted"/>
<protein>
    <recommendedName>
        <fullName evidence="6">Zinc finger DksA/TraR C4-type domain-containing protein</fullName>
    </recommendedName>
</protein>
<keyword evidence="1" id="KW-0479">Metal-binding</keyword>
<evidence type="ECO:0000256" key="1">
    <source>
        <dbReference type="ARBA" id="ARBA00022723"/>
    </source>
</evidence>
<organism evidence="7 8">
    <name type="scientific">Candidatus Gottesmanbacteria bacterium RBG_13_37_7</name>
    <dbReference type="NCBI Taxonomy" id="1798369"/>
    <lineage>
        <taxon>Bacteria</taxon>
        <taxon>Candidatus Gottesmaniibacteriota</taxon>
    </lineage>
</organism>
<dbReference type="InterPro" id="IPR000962">
    <property type="entry name" value="Znf_DskA_TraR"/>
</dbReference>
<evidence type="ECO:0000256" key="3">
    <source>
        <dbReference type="ARBA" id="ARBA00022833"/>
    </source>
</evidence>
<dbReference type="AlphaFoldDB" id="A0A1F5YGH9"/>
<feature type="region of interest" description="Disordered" evidence="5">
    <location>
        <begin position="25"/>
        <end position="62"/>
    </location>
</feature>
<dbReference type="PANTHER" id="PTHR33823">
    <property type="entry name" value="RNA POLYMERASE-BINDING TRANSCRIPTION FACTOR DKSA-RELATED"/>
    <property type="match status" value="1"/>
</dbReference>
<evidence type="ECO:0000256" key="4">
    <source>
        <dbReference type="PROSITE-ProRule" id="PRU00510"/>
    </source>
</evidence>
<feature type="domain" description="Zinc finger DksA/TraR C4-type" evidence="6">
    <location>
        <begin position="84"/>
        <end position="118"/>
    </location>
</feature>
<keyword evidence="3" id="KW-0862">Zinc</keyword>
<dbReference type="Gene3D" id="1.20.120.910">
    <property type="entry name" value="DksA, coiled-coil domain"/>
    <property type="match status" value="1"/>
</dbReference>
<comment type="caution">
    <text evidence="7">The sequence shown here is derived from an EMBL/GenBank/DDBJ whole genome shotgun (WGS) entry which is preliminary data.</text>
</comment>
<dbReference type="GO" id="GO:0008270">
    <property type="term" value="F:zinc ion binding"/>
    <property type="evidence" value="ECO:0007669"/>
    <property type="project" value="UniProtKB-KW"/>
</dbReference>
<evidence type="ECO:0000259" key="6">
    <source>
        <dbReference type="Pfam" id="PF01258"/>
    </source>
</evidence>
<gene>
    <name evidence="7" type="ORF">A2Y99_04955</name>
</gene>
<evidence type="ECO:0000313" key="8">
    <source>
        <dbReference type="Proteomes" id="UP000178230"/>
    </source>
</evidence>
<dbReference type="Proteomes" id="UP000178230">
    <property type="component" value="Unassembled WGS sequence"/>
</dbReference>
<sequence>MKFPQNVLEEIKKHLISEEKRVESRLMSLESQDPFSDPERLNDNAASDTEASEESNHERMEALQKELTSYLEDITQTLARIKKGTYGLCLSCGKMIDTDRLAIKPVAKYCVRCLRLQEKRH</sequence>
<dbReference type="EMBL" id="MFIY01000069">
    <property type="protein sequence ID" value="OGF99162.1"/>
    <property type="molecule type" value="Genomic_DNA"/>
</dbReference>
<dbReference type="Pfam" id="PF01258">
    <property type="entry name" value="zf-dskA_traR"/>
    <property type="match status" value="1"/>
</dbReference>
<keyword evidence="2" id="KW-0863">Zinc-finger</keyword>
<reference evidence="7 8" key="1">
    <citation type="journal article" date="2016" name="Nat. Commun.">
        <title>Thousands of microbial genomes shed light on interconnected biogeochemical processes in an aquifer system.</title>
        <authorList>
            <person name="Anantharaman K."/>
            <person name="Brown C.T."/>
            <person name="Hug L.A."/>
            <person name="Sharon I."/>
            <person name="Castelle C.J."/>
            <person name="Probst A.J."/>
            <person name="Thomas B.C."/>
            <person name="Singh A."/>
            <person name="Wilkins M.J."/>
            <person name="Karaoz U."/>
            <person name="Brodie E.L."/>
            <person name="Williams K.H."/>
            <person name="Hubbard S.S."/>
            <person name="Banfield J.F."/>
        </authorList>
    </citation>
    <scope>NUCLEOTIDE SEQUENCE [LARGE SCALE GENOMIC DNA]</scope>
</reference>